<feature type="compositionally biased region" description="Basic and acidic residues" evidence="1">
    <location>
        <begin position="56"/>
        <end position="67"/>
    </location>
</feature>
<protein>
    <submittedName>
        <fullName evidence="2">Uncharacterized protein</fullName>
    </submittedName>
</protein>
<dbReference type="Gramene" id="PVH36705">
    <property type="protein sequence ID" value="PVH36705"/>
    <property type="gene ID" value="PAHAL_6G147500"/>
</dbReference>
<proteinExistence type="predicted"/>
<organism evidence="2">
    <name type="scientific">Panicum hallii</name>
    <dbReference type="NCBI Taxonomy" id="206008"/>
    <lineage>
        <taxon>Eukaryota</taxon>
        <taxon>Viridiplantae</taxon>
        <taxon>Streptophyta</taxon>
        <taxon>Embryophyta</taxon>
        <taxon>Tracheophyta</taxon>
        <taxon>Spermatophyta</taxon>
        <taxon>Magnoliopsida</taxon>
        <taxon>Liliopsida</taxon>
        <taxon>Poales</taxon>
        <taxon>Poaceae</taxon>
        <taxon>PACMAD clade</taxon>
        <taxon>Panicoideae</taxon>
        <taxon>Panicodae</taxon>
        <taxon>Paniceae</taxon>
        <taxon>Panicinae</taxon>
        <taxon>Panicum</taxon>
        <taxon>Panicum sect. Panicum</taxon>
    </lineage>
</organism>
<dbReference type="Proteomes" id="UP000243499">
    <property type="component" value="Chromosome 6"/>
</dbReference>
<evidence type="ECO:0000256" key="1">
    <source>
        <dbReference type="SAM" id="MobiDB-lite"/>
    </source>
</evidence>
<accession>A0A2T8IGB1</accession>
<dbReference type="EMBL" id="CM008051">
    <property type="protein sequence ID" value="PVH36705.1"/>
    <property type="molecule type" value="Genomic_DNA"/>
</dbReference>
<dbReference type="AlphaFoldDB" id="A0A2T8IGB1"/>
<feature type="compositionally biased region" description="Basic and acidic residues" evidence="1">
    <location>
        <begin position="75"/>
        <end position="100"/>
    </location>
</feature>
<feature type="compositionally biased region" description="Basic and acidic residues" evidence="1">
    <location>
        <begin position="113"/>
        <end position="135"/>
    </location>
</feature>
<reference evidence="2" key="1">
    <citation type="submission" date="2018-04" db="EMBL/GenBank/DDBJ databases">
        <title>WGS assembly of Panicum hallii.</title>
        <authorList>
            <person name="Lovell J."/>
            <person name="Jenkins J."/>
            <person name="Lowry D."/>
            <person name="Mamidi S."/>
            <person name="Sreedasyam A."/>
            <person name="Weng X."/>
            <person name="Barry K."/>
            <person name="Bonette J."/>
            <person name="Campitelli B."/>
            <person name="Daum C."/>
            <person name="Gordon S."/>
            <person name="Gould B."/>
            <person name="Lipzen A."/>
            <person name="Macqueen A."/>
            <person name="Palacio-Mejia J."/>
            <person name="Plott C."/>
            <person name="Shakirov E."/>
            <person name="Shu S."/>
            <person name="Yoshinaga Y."/>
            <person name="Zane M."/>
            <person name="Rokhsar D."/>
            <person name="Grimwood J."/>
            <person name="Schmutz J."/>
            <person name="Juenger T."/>
        </authorList>
    </citation>
    <scope>NUCLEOTIDE SEQUENCE [LARGE SCALE GENOMIC DNA]</scope>
    <source>
        <strain evidence="2">FIL2</strain>
    </source>
</reference>
<sequence>MSLRAAPRVPSRSSARAPRSPAPLRAALRADQPARRARWRRSLRLLAQLRPAPRATAERRGGAREEGGGAPRGKGGGEGRRDEGGAALEGRRDGVRERWNGRWRGGGGGPAGEVRRDAGERGVRDGEEKARGREE</sequence>
<name>A0A2T8IGB1_9POAL</name>
<feature type="compositionally biased region" description="Low complexity" evidence="1">
    <location>
        <begin position="1"/>
        <end position="31"/>
    </location>
</feature>
<gene>
    <name evidence="2" type="ORF">PAHAL_6G147500</name>
</gene>
<feature type="compositionally biased region" description="Low complexity" evidence="1">
    <location>
        <begin position="44"/>
        <end position="55"/>
    </location>
</feature>
<evidence type="ECO:0000313" key="2">
    <source>
        <dbReference type="EMBL" id="PVH36705.1"/>
    </source>
</evidence>
<feature type="region of interest" description="Disordered" evidence="1">
    <location>
        <begin position="1"/>
        <end position="135"/>
    </location>
</feature>